<dbReference type="InterPro" id="IPR050300">
    <property type="entry name" value="GDXG_lipolytic_enzyme"/>
</dbReference>
<dbReference type="PANTHER" id="PTHR48081">
    <property type="entry name" value="AB HYDROLASE SUPERFAMILY PROTEIN C4A8.06C"/>
    <property type="match status" value="1"/>
</dbReference>
<dbReference type="Gene3D" id="3.40.50.1820">
    <property type="entry name" value="alpha/beta hydrolase"/>
    <property type="match status" value="1"/>
</dbReference>
<sequence>MDSELEPFLPLIPRADLSDPVGERKRLADLVAALPQPDVSGLEVNDGDASGVPVRIYRPPAARGAIVWMHGGGFCAGNLDSEHPFAARLAADSGAVVISVDYRLAPEHPFPAAHDDAYRVTTWAAGHVAEPGLLAVGGMSAGGGLAAGVALRARDEDGPRIGFQLLNQPVLDHRRETVSARSFTGTPRMDRENVGRAWEHYLGGGPVTPYAAPALAGDLSGLPPAYVAAAEHDPLRDEGIAYAARLLEAGVEAELHVWRGTFHGSHAILSAEVSQRQMAEMAAVLRSAFR</sequence>
<dbReference type="InterPro" id="IPR013094">
    <property type="entry name" value="AB_hydrolase_3"/>
</dbReference>
<evidence type="ECO:0000256" key="1">
    <source>
        <dbReference type="ARBA" id="ARBA00022801"/>
    </source>
</evidence>
<keyword evidence="1 3" id="KW-0378">Hydrolase</keyword>
<dbReference type="Pfam" id="PF07859">
    <property type="entry name" value="Abhydrolase_3"/>
    <property type="match status" value="1"/>
</dbReference>
<dbReference type="PANTHER" id="PTHR48081:SF8">
    <property type="entry name" value="ALPHA_BETA HYDROLASE FOLD-3 DOMAIN-CONTAINING PROTEIN-RELATED"/>
    <property type="match status" value="1"/>
</dbReference>
<comment type="caution">
    <text evidence="3">The sequence shown here is derived from an EMBL/GenBank/DDBJ whole genome shotgun (WGS) entry which is preliminary data.</text>
</comment>
<dbReference type="EMBL" id="JBITGY010000010">
    <property type="protein sequence ID" value="MFI6502440.1"/>
    <property type="molecule type" value="Genomic_DNA"/>
</dbReference>
<evidence type="ECO:0000259" key="2">
    <source>
        <dbReference type="Pfam" id="PF07859"/>
    </source>
</evidence>
<evidence type="ECO:0000313" key="3">
    <source>
        <dbReference type="EMBL" id="MFI6502440.1"/>
    </source>
</evidence>
<dbReference type="Proteomes" id="UP001612741">
    <property type="component" value="Unassembled WGS sequence"/>
</dbReference>
<dbReference type="GO" id="GO:0016787">
    <property type="term" value="F:hydrolase activity"/>
    <property type="evidence" value="ECO:0007669"/>
    <property type="project" value="UniProtKB-KW"/>
</dbReference>
<organism evidence="3 4">
    <name type="scientific">Nonomuraea typhae</name>
    <dbReference type="NCBI Taxonomy" id="2603600"/>
    <lineage>
        <taxon>Bacteria</taxon>
        <taxon>Bacillati</taxon>
        <taxon>Actinomycetota</taxon>
        <taxon>Actinomycetes</taxon>
        <taxon>Streptosporangiales</taxon>
        <taxon>Streptosporangiaceae</taxon>
        <taxon>Nonomuraea</taxon>
    </lineage>
</organism>
<dbReference type="InterPro" id="IPR029058">
    <property type="entry name" value="AB_hydrolase_fold"/>
</dbReference>
<feature type="domain" description="Alpha/beta hydrolase fold-3" evidence="2">
    <location>
        <begin position="66"/>
        <end position="266"/>
    </location>
</feature>
<evidence type="ECO:0000313" key="4">
    <source>
        <dbReference type="Proteomes" id="UP001612741"/>
    </source>
</evidence>
<dbReference type="RefSeq" id="WP_397087734.1">
    <property type="nucleotide sequence ID" value="NZ_JBITGY010000010.1"/>
</dbReference>
<keyword evidence="4" id="KW-1185">Reference proteome</keyword>
<dbReference type="SUPFAM" id="SSF53474">
    <property type="entry name" value="alpha/beta-Hydrolases"/>
    <property type="match status" value="1"/>
</dbReference>
<name>A0ABW7Z2N9_9ACTN</name>
<reference evidence="3 4" key="1">
    <citation type="submission" date="2024-10" db="EMBL/GenBank/DDBJ databases">
        <title>The Natural Products Discovery Center: Release of the First 8490 Sequenced Strains for Exploring Actinobacteria Biosynthetic Diversity.</title>
        <authorList>
            <person name="Kalkreuter E."/>
            <person name="Kautsar S.A."/>
            <person name="Yang D."/>
            <person name="Bader C.D."/>
            <person name="Teijaro C.N."/>
            <person name="Fluegel L."/>
            <person name="Davis C.M."/>
            <person name="Simpson J.R."/>
            <person name="Lauterbach L."/>
            <person name="Steele A.D."/>
            <person name="Gui C."/>
            <person name="Meng S."/>
            <person name="Li G."/>
            <person name="Viehrig K."/>
            <person name="Ye F."/>
            <person name="Su P."/>
            <person name="Kiefer A.F."/>
            <person name="Nichols A."/>
            <person name="Cepeda A.J."/>
            <person name="Yan W."/>
            <person name="Fan B."/>
            <person name="Jiang Y."/>
            <person name="Adhikari A."/>
            <person name="Zheng C.-J."/>
            <person name="Schuster L."/>
            <person name="Cowan T.M."/>
            <person name="Smanski M.J."/>
            <person name="Chevrette M.G."/>
            <person name="De Carvalho L.P.S."/>
            <person name="Shen B."/>
        </authorList>
    </citation>
    <scope>NUCLEOTIDE SEQUENCE [LARGE SCALE GENOMIC DNA]</scope>
    <source>
        <strain evidence="3 4">NPDC050545</strain>
    </source>
</reference>
<accession>A0ABW7Z2N9</accession>
<gene>
    <name evidence="3" type="ORF">ACIBG2_34035</name>
</gene>
<proteinExistence type="predicted"/>
<protein>
    <submittedName>
        <fullName evidence="3">Alpha/beta hydrolase</fullName>
    </submittedName>
</protein>